<evidence type="ECO:0000313" key="5">
    <source>
        <dbReference type="Proteomes" id="UP000528555"/>
    </source>
</evidence>
<dbReference type="AlphaFoldDB" id="A0A850HFZ2"/>
<dbReference type="Gene3D" id="3.10.290.10">
    <property type="entry name" value="RNA-binding S4 domain"/>
    <property type="match status" value="1"/>
</dbReference>
<protein>
    <submittedName>
        <fullName evidence="4">RNA-binding protein</fullName>
    </submittedName>
</protein>
<reference evidence="5 6" key="1">
    <citation type="journal article" date="2020" name="Cell Host Microbe">
        <title>Functional and Genomic Variation between Human-Derived Isolates of Lachnospiraceae Reveals Inter- and Intra-Species Diversity.</title>
        <authorList>
            <person name="Sorbara M.T."/>
            <person name="Littmann E.R."/>
            <person name="Fontana E."/>
            <person name="Moody T.U."/>
            <person name="Kohout C.E."/>
            <person name="Gjonbalaj M."/>
            <person name="Eaton V."/>
            <person name="Seok R."/>
            <person name="Leiner I.M."/>
            <person name="Pamer E.G."/>
        </authorList>
    </citation>
    <scope>NUCLEOTIDE SEQUENCE [LARGE SCALE GENOMIC DNA]</scope>
    <source>
        <strain evidence="4 5">MSK.17.11</strain>
        <strain evidence="3 6">MSK.17.38</strain>
    </source>
</reference>
<dbReference type="SUPFAM" id="SSF55174">
    <property type="entry name" value="Alpha-L RNA-binding motif"/>
    <property type="match status" value="1"/>
</dbReference>
<dbReference type="Pfam" id="PF01479">
    <property type="entry name" value="S4"/>
    <property type="match status" value="1"/>
</dbReference>
<evidence type="ECO:0000313" key="4">
    <source>
        <dbReference type="EMBL" id="NVH57137.1"/>
    </source>
</evidence>
<dbReference type="Proteomes" id="UP000701680">
    <property type="component" value="Unassembled WGS sequence"/>
</dbReference>
<sequence length="251" mass="29295">MTKEEMMLQKRLVELSRIAYQRGIVTFSDFLNLNELNILHTTPKDQFLCRYETFGGYNLAERQIAAFLPDALYYEYEYPFQQIEITPMNRKFAEELTHRDYLGAIMNLGIERCKLGDILTTKERTILFVKDELSDYILEHLARIRHTSVHTSFIPSFEQNYELEYEEIKGSVASIRLDTILSLAYPLSRSKLTAYIEAGRVFVNGKLITSNGYRLKEGDMISVRKMGRISYSGILSETKKGRYMVTIRKYI</sequence>
<evidence type="ECO:0000313" key="3">
    <source>
        <dbReference type="EMBL" id="NSK13734.1"/>
    </source>
</evidence>
<dbReference type="EMBL" id="JAAIUO010000001">
    <property type="protein sequence ID" value="NSK13734.1"/>
    <property type="molecule type" value="Genomic_DNA"/>
</dbReference>
<evidence type="ECO:0000259" key="2">
    <source>
        <dbReference type="SMART" id="SM00363"/>
    </source>
</evidence>
<dbReference type="Gene3D" id="3.30.1370.160">
    <property type="match status" value="1"/>
</dbReference>
<dbReference type="RefSeq" id="WP_173814255.1">
    <property type="nucleotide sequence ID" value="NZ_JAAITX010000001.1"/>
</dbReference>
<organism evidence="4 5">
    <name type="scientific">Dorea phocaeensis</name>
    <dbReference type="NCBI Taxonomy" id="2040291"/>
    <lineage>
        <taxon>Bacteria</taxon>
        <taxon>Bacillati</taxon>
        <taxon>Bacillota</taxon>
        <taxon>Clostridia</taxon>
        <taxon>Lachnospirales</taxon>
        <taxon>Lachnospiraceae</taxon>
        <taxon>Dorea</taxon>
    </lineage>
</organism>
<dbReference type="PANTHER" id="PTHR13633:SF3">
    <property type="entry name" value="MITOCHONDRIAL TRANSCRIPTION RESCUE FACTOR 1"/>
    <property type="match status" value="1"/>
</dbReference>
<feature type="domain" description="RNA-binding S4" evidence="2">
    <location>
        <begin position="175"/>
        <end position="239"/>
    </location>
</feature>
<dbReference type="Gene3D" id="3.30.70.330">
    <property type="match status" value="1"/>
</dbReference>
<dbReference type="InterPro" id="IPR036986">
    <property type="entry name" value="S4_RNA-bd_sf"/>
</dbReference>
<comment type="caution">
    <text evidence="4">The sequence shown here is derived from an EMBL/GenBank/DDBJ whole genome shotgun (WGS) entry which is preliminary data.</text>
</comment>
<dbReference type="Pfam" id="PF17774">
    <property type="entry name" value="YlmH_RBD"/>
    <property type="match status" value="1"/>
</dbReference>
<dbReference type="EMBL" id="JAAITX010000001">
    <property type="protein sequence ID" value="NVH57137.1"/>
    <property type="molecule type" value="Genomic_DNA"/>
</dbReference>
<dbReference type="SMART" id="SM00363">
    <property type="entry name" value="S4"/>
    <property type="match status" value="1"/>
</dbReference>
<accession>A0A850HFZ2</accession>
<dbReference type="Proteomes" id="UP000528555">
    <property type="component" value="Unassembled WGS sequence"/>
</dbReference>
<dbReference type="CDD" id="cd00165">
    <property type="entry name" value="S4"/>
    <property type="match status" value="1"/>
</dbReference>
<name>A0A850HFZ2_9FIRM</name>
<evidence type="ECO:0000256" key="1">
    <source>
        <dbReference type="PROSITE-ProRule" id="PRU00182"/>
    </source>
</evidence>
<keyword evidence="1" id="KW-0694">RNA-binding</keyword>
<proteinExistence type="predicted"/>
<dbReference type="InterPro" id="IPR002942">
    <property type="entry name" value="S4_RNA-bd"/>
</dbReference>
<dbReference type="GO" id="GO:0003723">
    <property type="term" value="F:RNA binding"/>
    <property type="evidence" value="ECO:0007669"/>
    <property type="project" value="UniProtKB-KW"/>
</dbReference>
<evidence type="ECO:0000313" key="6">
    <source>
        <dbReference type="Proteomes" id="UP000701680"/>
    </source>
</evidence>
<dbReference type="InterPro" id="IPR012677">
    <property type="entry name" value="Nucleotide-bd_a/b_plait_sf"/>
</dbReference>
<reference evidence="4" key="2">
    <citation type="submission" date="2020-02" db="EMBL/GenBank/DDBJ databases">
        <authorList>
            <person name="Littmann E."/>
            <person name="Sorbara M."/>
        </authorList>
    </citation>
    <scope>NUCLEOTIDE SEQUENCE</scope>
    <source>
        <strain evidence="4">MSK.17.11</strain>
        <strain evidence="3">MSK.17.38</strain>
    </source>
</reference>
<dbReference type="PANTHER" id="PTHR13633">
    <property type="entry name" value="MITOCHONDRIAL TRANSCRIPTION RESCUE FACTOR 1"/>
    <property type="match status" value="1"/>
</dbReference>
<dbReference type="PROSITE" id="PS50889">
    <property type="entry name" value="S4"/>
    <property type="match status" value="1"/>
</dbReference>
<keyword evidence="5" id="KW-1185">Reference proteome</keyword>
<gene>
    <name evidence="4" type="ORF">G5A66_00450</name>
    <name evidence="3" type="ORF">G5A75_02360</name>
</gene>
<dbReference type="InterPro" id="IPR040591">
    <property type="entry name" value="RqcP2_RBD"/>
</dbReference>